<evidence type="ECO:0000313" key="10">
    <source>
        <dbReference type="RefSeq" id="XP_031428784.2"/>
    </source>
</evidence>
<dbReference type="Pfam" id="PF01825">
    <property type="entry name" value="GPS"/>
    <property type="match status" value="1"/>
</dbReference>
<evidence type="ECO:0000256" key="4">
    <source>
        <dbReference type="ARBA" id="ARBA00023136"/>
    </source>
</evidence>
<dbReference type="InterPro" id="IPR017981">
    <property type="entry name" value="GPCR_2-like_7TM"/>
</dbReference>
<evidence type="ECO:0000259" key="8">
    <source>
        <dbReference type="PROSITE" id="PS50261"/>
    </source>
</evidence>
<feature type="transmembrane region" description="Helical" evidence="6">
    <location>
        <begin position="310"/>
        <end position="335"/>
    </location>
</feature>
<dbReference type="InterPro" id="IPR000832">
    <property type="entry name" value="GPCR_2_secretin-like"/>
</dbReference>
<keyword evidence="2 6" id="KW-0812">Transmembrane</keyword>
<dbReference type="GO" id="GO:0004930">
    <property type="term" value="F:G protein-coupled receptor activity"/>
    <property type="evidence" value="ECO:0007669"/>
    <property type="project" value="InterPro"/>
</dbReference>
<feature type="transmembrane region" description="Helical" evidence="6">
    <location>
        <begin position="347"/>
        <end position="366"/>
    </location>
</feature>
<evidence type="ECO:0000256" key="6">
    <source>
        <dbReference type="SAM" id="Phobius"/>
    </source>
</evidence>
<dbReference type="InterPro" id="IPR000203">
    <property type="entry name" value="GPS"/>
</dbReference>
<protein>
    <submittedName>
        <fullName evidence="10">Adhesion G protein-coupled receptor G3-like</fullName>
    </submittedName>
</protein>
<feature type="domain" description="G-protein coupled receptors family 2 profile 2" evidence="8">
    <location>
        <begin position="313"/>
        <end position="567"/>
    </location>
</feature>
<dbReference type="OrthoDB" id="283575at2759"/>
<evidence type="ECO:0000256" key="5">
    <source>
        <dbReference type="ARBA" id="ARBA00023157"/>
    </source>
</evidence>
<dbReference type="GO" id="GO:0007166">
    <property type="term" value="P:cell surface receptor signaling pathway"/>
    <property type="evidence" value="ECO:0007669"/>
    <property type="project" value="InterPro"/>
</dbReference>
<dbReference type="Pfam" id="PF00002">
    <property type="entry name" value="7tm_2"/>
    <property type="match status" value="1"/>
</dbReference>
<feature type="transmembrane region" description="Helical" evidence="6">
    <location>
        <begin position="513"/>
        <end position="537"/>
    </location>
</feature>
<dbReference type="PROSITE" id="PS50221">
    <property type="entry name" value="GAIN_B"/>
    <property type="match status" value="1"/>
</dbReference>
<name>A0A6P8FQX6_CLUHA</name>
<feature type="transmembrane region" description="Helical" evidence="6">
    <location>
        <begin position="372"/>
        <end position="399"/>
    </location>
</feature>
<dbReference type="RefSeq" id="XP_031428784.2">
    <property type="nucleotide sequence ID" value="XM_031572924.2"/>
</dbReference>
<dbReference type="SMART" id="SM00303">
    <property type="entry name" value="GPS"/>
    <property type="match status" value="1"/>
</dbReference>
<dbReference type="PROSITE" id="PS50261">
    <property type="entry name" value="G_PROTEIN_RECEP_F2_4"/>
    <property type="match status" value="1"/>
</dbReference>
<sequence>MTHPRDDSCKQLPLVDCVDDWVFRYVFDVRAERQPLKIQTVKLPQFTTELITTQHEIDCKCEAIELLLSLVDSFESTKDIDQIYALCIFLRNDRMKHCKALQLLERAIRNITNLGKQKEILTLTTVSVTEVSNDHQDSFCIALPSQTQQRSGSTTTIPGFCSAQLELVSRTDDVTVEVQPEVLSQVASRSGGEKLNVGTFWFFDNSLFSVEQDNVSLLNSRVVALDLGRDVSSLQTPVQLTFYGQNMTQNASLTPQCVFWDVEDEATAKWNSYGCKTVVAEGTVTCFCNHLSFFAVLLTPMVNPLSSYDVYILTIMSRVGCSVSLAFLVLTLLTHAFYKKGPSEHSLWIHLHVCLSLLLLNLTFLINDFLTALGVPAVCVAMAALTHYALVSVLTWFTIEGLHLYLLFIRVFNIHIRRYLVKLALLGWGLPMVPVGVGVGLGVYGQTKIEHTEGGSTALCWMKKEHHLLQILTYSFFVAVLVFNITMFSVVLHRVLKARLNSPLPQDRGLNTGMVLSLLALSWMLGISWGVMTFSSIGPLQLFTFYIFCTVNGLHGFFLFLRYCTLLRKEKLATKSTVTSTVTIPRSSNTN</sequence>
<evidence type="ECO:0000256" key="3">
    <source>
        <dbReference type="ARBA" id="ARBA00022989"/>
    </source>
</evidence>
<feature type="domain" description="GAIN-B" evidence="7">
    <location>
        <begin position="152"/>
        <end position="304"/>
    </location>
</feature>
<evidence type="ECO:0000313" key="9">
    <source>
        <dbReference type="Proteomes" id="UP000515152"/>
    </source>
</evidence>
<feature type="transmembrane region" description="Helical" evidence="6">
    <location>
        <begin position="471"/>
        <end position="492"/>
    </location>
</feature>
<evidence type="ECO:0000259" key="7">
    <source>
        <dbReference type="PROSITE" id="PS50221"/>
    </source>
</evidence>
<feature type="transmembrane region" description="Helical" evidence="6">
    <location>
        <begin position="420"/>
        <end position="444"/>
    </location>
</feature>
<dbReference type="PANTHER" id="PTHR12011:SF474">
    <property type="entry name" value="ADHESION G PROTEIN-COUPLED RECEPTOR G11-RELATED"/>
    <property type="match status" value="1"/>
</dbReference>
<feature type="transmembrane region" description="Helical" evidence="6">
    <location>
        <begin position="543"/>
        <end position="561"/>
    </location>
</feature>
<keyword evidence="3 6" id="KW-1133">Transmembrane helix</keyword>
<keyword evidence="4 6" id="KW-0472">Membrane</keyword>
<dbReference type="GO" id="GO:0007189">
    <property type="term" value="P:adenylate cyclase-activating G protein-coupled receptor signaling pathway"/>
    <property type="evidence" value="ECO:0007669"/>
    <property type="project" value="TreeGrafter"/>
</dbReference>
<dbReference type="PANTHER" id="PTHR12011">
    <property type="entry name" value="ADHESION G-PROTEIN COUPLED RECEPTOR"/>
    <property type="match status" value="1"/>
</dbReference>
<reference evidence="10" key="1">
    <citation type="submission" date="2025-08" db="UniProtKB">
        <authorList>
            <consortium name="RefSeq"/>
        </authorList>
    </citation>
    <scope>IDENTIFICATION</scope>
</reference>
<dbReference type="GO" id="GO:0005886">
    <property type="term" value="C:plasma membrane"/>
    <property type="evidence" value="ECO:0007669"/>
    <property type="project" value="TreeGrafter"/>
</dbReference>
<keyword evidence="5" id="KW-1015">Disulfide bond</keyword>
<proteinExistence type="predicted"/>
<dbReference type="KEGG" id="char:116221767"/>
<accession>A0A6P8FQX6</accession>
<comment type="subcellular location">
    <subcellularLocation>
        <location evidence="1">Membrane</location>
        <topology evidence="1">Multi-pass membrane protein</topology>
    </subcellularLocation>
</comment>
<evidence type="ECO:0000256" key="1">
    <source>
        <dbReference type="ARBA" id="ARBA00004141"/>
    </source>
</evidence>
<keyword evidence="9" id="KW-1185">Reference proteome</keyword>
<dbReference type="AlphaFoldDB" id="A0A6P8FQX6"/>
<evidence type="ECO:0000256" key="2">
    <source>
        <dbReference type="ARBA" id="ARBA00022692"/>
    </source>
</evidence>
<dbReference type="Proteomes" id="UP000515152">
    <property type="component" value="Chromosome 9"/>
</dbReference>
<feature type="transmembrane region" description="Helical" evidence="6">
    <location>
        <begin position="278"/>
        <end position="298"/>
    </location>
</feature>
<gene>
    <name evidence="10" type="primary">LOC116221767</name>
</gene>
<dbReference type="InterPro" id="IPR057244">
    <property type="entry name" value="GAIN_B"/>
</dbReference>
<organism evidence="9 10">
    <name type="scientific">Clupea harengus</name>
    <name type="common">Atlantic herring</name>
    <dbReference type="NCBI Taxonomy" id="7950"/>
    <lineage>
        <taxon>Eukaryota</taxon>
        <taxon>Metazoa</taxon>
        <taxon>Chordata</taxon>
        <taxon>Craniata</taxon>
        <taxon>Vertebrata</taxon>
        <taxon>Euteleostomi</taxon>
        <taxon>Actinopterygii</taxon>
        <taxon>Neopterygii</taxon>
        <taxon>Teleostei</taxon>
        <taxon>Clupei</taxon>
        <taxon>Clupeiformes</taxon>
        <taxon>Clupeoidei</taxon>
        <taxon>Clupeidae</taxon>
        <taxon>Clupea</taxon>
    </lineage>
</organism>
<dbReference type="GeneID" id="116221767"/>